<feature type="transmembrane region" description="Helical" evidence="6">
    <location>
        <begin position="65"/>
        <end position="86"/>
    </location>
</feature>
<keyword evidence="9" id="KW-1185">Reference proteome</keyword>
<proteinExistence type="predicted"/>
<evidence type="ECO:0000256" key="5">
    <source>
        <dbReference type="SAM" id="MobiDB-lite"/>
    </source>
</evidence>
<dbReference type="Pfam" id="PF00324">
    <property type="entry name" value="AA_permease"/>
    <property type="match status" value="1"/>
</dbReference>
<keyword evidence="4 6" id="KW-0472">Membrane</keyword>
<evidence type="ECO:0000256" key="6">
    <source>
        <dbReference type="SAM" id="Phobius"/>
    </source>
</evidence>
<dbReference type="Proteomes" id="UP000476511">
    <property type="component" value="Unassembled WGS sequence"/>
</dbReference>
<comment type="subcellular location">
    <subcellularLocation>
        <location evidence="1">Membrane</location>
        <topology evidence="1">Multi-pass membrane protein</topology>
    </subcellularLocation>
</comment>
<feature type="transmembrane region" description="Helical" evidence="6">
    <location>
        <begin position="422"/>
        <end position="444"/>
    </location>
</feature>
<dbReference type="AlphaFoldDB" id="A0A6L5R0D5"/>
<keyword evidence="2 6" id="KW-0812">Transmembrane</keyword>
<feature type="region of interest" description="Disordered" evidence="5">
    <location>
        <begin position="1"/>
        <end position="22"/>
    </location>
</feature>
<feature type="transmembrane region" description="Helical" evidence="6">
    <location>
        <begin position="32"/>
        <end position="53"/>
    </location>
</feature>
<feature type="transmembrane region" description="Helical" evidence="6">
    <location>
        <begin position="356"/>
        <end position="374"/>
    </location>
</feature>
<dbReference type="GO" id="GO:0022857">
    <property type="term" value="F:transmembrane transporter activity"/>
    <property type="evidence" value="ECO:0007669"/>
    <property type="project" value="InterPro"/>
</dbReference>
<organism evidence="8 9">
    <name type="scientific">Agromyces kandeliae</name>
    <dbReference type="NCBI Taxonomy" id="2666141"/>
    <lineage>
        <taxon>Bacteria</taxon>
        <taxon>Bacillati</taxon>
        <taxon>Actinomycetota</taxon>
        <taxon>Actinomycetes</taxon>
        <taxon>Micrococcales</taxon>
        <taxon>Microbacteriaceae</taxon>
        <taxon>Agromyces</taxon>
    </lineage>
</organism>
<dbReference type="PANTHER" id="PTHR42770">
    <property type="entry name" value="AMINO ACID TRANSPORTER-RELATED"/>
    <property type="match status" value="1"/>
</dbReference>
<evidence type="ECO:0000313" key="8">
    <source>
        <dbReference type="EMBL" id="MRX43413.1"/>
    </source>
</evidence>
<feature type="transmembrane region" description="Helical" evidence="6">
    <location>
        <begin position="173"/>
        <end position="192"/>
    </location>
</feature>
<keyword evidence="3 6" id="KW-1133">Transmembrane helix</keyword>
<accession>A0A6L5R0D5</accession>
<sequence length="498" mass="52038">MTQQIPETIDTGSPPVPERDAPGRLAGGRLRVWDIVFFVVSAAAPLTVVASAAPTAMRLGGVGAAGALLVCGVILIFFAIGFTAMSRHVRNTGAFYAYAARGLGKPAGIGTALAALFAYIVLSVSFYGFLGFFAQLTMADLFGLDLPWPVWSLVAAACVAFLGYRKVDVGAKVLAVLLTAEVGILLVLSIAVLANGGPEPWSAAPFSPEAVFLAPGVAALFVMGFGAYMGFEGTAIYAEEAKNPSRTVPIATYIAIGFLAVFYAFTFWMITVAFGIEGVIGLVSSDDFESTVFIAGDQYLGAWAGTVLQVLIVTSFLACLLAFHNASSRYAYSLSREGLLPKPLARTHPTSRAPHVASTTIAVIAVLAILIGWATGADPILQLGIWSYGAGVAGLVFAQAVAAVSVIGFFARDRRGYGRFRVVVAPVIGAAGLIGGFLLIVLNFEYVTGLDAAANALLILPTPVLFAAGIVWGLVIRRRNPAQYAALAESKAETTPER</sequence>
<feature type="transmembrane region" description="Helical" evidence="6">
    <location>
        <begin position="252"/>
        <end position="280"/>
    </location>
</feature>
<dbReference type="GO" id="GO:0005886">
    <property type="term" value="C:plasma membrane"/>
    <property type="evidence" value="ECO:0007669"/>
    <property type="project" value="UniProtKB-SubCell"/>
</dbReference>
<feature type="transmembrane region" description="Helical" evidence="6">
    <location>
        <begin position="456"/>
        <end position="475"/>
    </location>
</feature>
<dbReference type="PIRSF" id="PIRSF006060">
    <property type="entry name" value="AA_transporter"/>
    <property type="match status" value="1"/>
</dbReference>
<evidence type="ECO:0000256" key="4">
    <source>
        <dbReference type="ARBA" id="ARBA00023136"/>
    </source>
</evidence>
<feature type="transmembrane region" description="Helical" evidence="6">
    <location>
        <begin position="107"/>
        <end position="134"/>
    </location>
</feature>
<feature type="transmembrane region" description="Helical" evidence="6">
    <location>
        <begin position="386"/>
        <end position="410"/>
    </location>
</feature>
<feature type="transmembrane region" description="Helical" evidence="6">
    <location>
        <begin position="300"/>
        <end position="323"/>
    </location>
</feature>
<gene>
    <name evidence="8" type="ORF">GJR97_06685</name>
</gene>
<evidence type="ECO:0000259" key="7">
    <source>
        <dbReference type="Pfam" id="PF00324"/>
    </source>
</evidence>
<dbReference type="InterPro" id="IPR050367">
    <property type="entry name" value="APC_superfamily"/>
</dbReference>
<evidence type="ECO:0000256" key="3">
    <source>
        <dbReference type="ARBA" id="ARBA00022989"/>
    </source>
</evidence>
<protein>
    <submittedName>
        <fullName evidence="8">Amino acid permease</fullName>
    </submittedName>
</protein>
<dbReference type="PANTHER" id="PTHR42770:SF16">
    <property type="entry name" value="AMINO ACID PERMEASE"/>
    <property type="match status" value="1"/>
</dbReference>
<feature type="domain" description="Amino acid permease/ SLC12A" evidence="7">
    <location>
        <begin position="35"/>
        <end position="483"/>
    </location>
</feature>
<evidence type="ECO:0000313" key="9">
    <source>
        <dbReference type="Proteomes" id="UP000476511"/>
    </source>
</evidence>
<dbReference type="InterPro" id="IPR004841">
    <property type="entry name" value="AA-permease/SLC12A_dom"/>
</dbReference>
<dbReference type="Gene3D" id="1.20.1740.10">
    <property type="entry name" value="Amino acid/polyamine transporter I"/>
    <property type="match status" value="1"/>
</dbReference>
<dbReference type="RefSeq" id="WP_154345731.1">
    <property type="nucleotide sequence ID" value="NZ_WKJD01000010.1"/>
</dbReference>
<comment type="caution">
    <text evidence="8">The sequence shown here is derived from an EMBL/GenBank/DDBJ whole genome shotgun (WGS) entry which is preliminary data.</text>
</comment>
<feature type="transmembrane region" description="Helical" evidence="6">
    <location>
        <begin position="146"/>
        <end position="164"/>
    </location>
</feature>
<dbReference type="EMBL" id="WKJD01000010">
    <property type="protein sequence ID" value="MRX43413.1"/>
    <property type="molecule type" value="Genomic_DNA"/>
</dbReference>
<feature type="transmembrane region" description="Helical" evidence="6">
    <location>
        <begin position="212"/>
        <end position="231"/>
    </location>
</feature>
<name>A0A6L5R0D5_9MICO</name>
<reference evidence="8 9" key="1">
    <citation type="submission" date="2019-11" db="EMBL/GenBank/DDBJ databases">
        <title>Agromyces kandeliae sp. nov., isolated from mangrove soil.</title>
        <authorList>
            <person name="Wang R."/>
        </authorList>
    </citation>
    <scope>NUCLEOTIDE SEQUENCE [LARGE SCALE GENOMIC DNA]</scope>
    <source>
        <strain evidence="8 9">Q22</strain>
    </source>
</reference>
<evidence type="ECO:0000256" key="1">
    <source>
        <dbReference type="ARBA" id="ARBA00004141"/>
    </source>
</evidence>
<evidence type="ECO:0000256" key="2">
    <source>
        <dbReference type="ARBA" id="ARBA00022692"/>
    </source>
</evidence>